<sequence length="314" mass="35491">MLITGKSSTGKTNLLATFVLGDKSEHIHKRQKGGSRYIRCDNLIVCGYHPDEPKWTFVRCMIPNVKSFSLERSIVIIFEDLCVAPEYIQNQIIPFFTHGHHRNISPNLHNTTLSPYTNNYSYLRKGEFIIFDLNKSDDDLLAIRLRFDTPLDLQKEIELRFMASENLLTINNACAIAEKRGELCLSTKYINNCSPLLWCYAKDHKWMARLNDIKNGMIWCPYCAGNRSLTIENARQLAQSRNGTCIILMLSLQCSGDVQAASHTIEDAMQVAFGKNGELYCCIEGTNNVHGILIKCCSRNNGLVGCYDQSICGC</sequence>
<comment type="caution">
    <text evidence="1">The sequence shown here is derived from an EMBL/GenBank/DDBJ whole genome shotgun (WGS) entry which is preliminary data.</text>
</comment>
<protein>
    <submittedName>
        <fullName evidence="1">Uncharacterized protein</fullName>
    </submittedName>
</protein>
<proteinExistence type="predicted"/>
<evidence type="ECO:0000313" key="1">
    <source>
        <dbReference type="EMBL" id="GES86867.1"/>
    </source>
</evidence>
<name>A0A8H3LIT1_9GLOM</name>
<gene>
    <name evidence="1" type="ORF">RCL2_001390300</name>
</gene>
<dbReference type="AlphaFoldDB" id="A0A8H3LIT1"/>
<accession>A0A8H3LIT1</accession>
<dbReference type="Proteomes" id="UP000615446">
    <property type="component" value="Unassembled WGS sequence"/>
</dbReference>
<evidence type="ECO:0000313" key="2">
    <source>
        <dbReference type="Proteomes" id="UP000615446"/>
    </source>
</evidence>
<organism evidence="1 2">
    <name type="scientific">Rhizophagus clarus</name>
    <dbReference type="NCBI Taxonomy" id="94130"/>
    <lineage>
        <taxon>Eukaryota</taxon>
        <taxon>Fungi</taxon>
        <taxon>Fungi incertae sedis</taxon>
        <taxon>Mucoromycota</taxon>
        <taxon>Glomeromycotina</taxon>
        <taxon>Glomeromycetes</taxon>
        <taxon>Glomerales</taxon>
        <taxon>Glomeraceae</taxon>
        <taxon>Rhizophagus</taxon>
    </lineage>
</organism>
<dbReference type="EMBL" id="BLAL01000162">
    <property type="protein sequence ID" value="GES86867.1"/>
    <property type="molecule type" value="Genomic_DNA"/>
</dbReference>
<reference evidence="1" key="1">
    <citation type="submission" date="2019-10" db="EMBL/GenBank/DDBJ databases">
        <title>Conservation and host-specific expression of non-tandemly repeated heterogenous ribosome RNA gene in arbuscular mycorrhizal fungi.</title>
        <authorList>
            <person name="Maeda T."/>
            <person name="Kobayashi Y."/>
            <person name="Nakagawa T."/>
            <person name="Ezawa T."/>
            <person name="Yamaguchi K."/>
            <person name="Bino T."/>
            <person name="Nishimoto Y."/>
            <person name="Shigenobu S."/>
            <person name="Kawaguchi M."/>
        </authorList>
    </citation>
    <scope>NUCLEOTIDE SEQUENCE</scope>
    <source>
        <strain evidence="1">HR1</strain>
    </source>
</reference>
<dbReference type="OrthoDB" id="10619650at2759"/>